<organism evidence="8 9">
    <name type="scientific">Sandaracinomonas limnophila</name>
    <dbReference type="NCBI Taxonomy" id="1862386"/>
    <lineage>
        <taxon>Bacteria</taxon>
        <taxon>Pseudomonadati</taxon>
        <taxon>Bacteroidota</taxon>
        <taxon>Cytophagia</taxon>
        <taxon>Cytophagales</taxon>
        <taxon>Flectobacillaceae</taxon>
        <taxon>Sandaracinomonas</taxon>
    </lineage>
</organism>
<gene>
    <name evidence="8" type="ORF">EOJ36_07825</name>
</gene>
<accession>A0A437PRN7</accession>
<name>A0A437PRN7_9BACT</name>
<comment type="similarity">
    <text evidence="2 6">Belongs to the FKBP-type PPIase family.</text>
</comment>
<protein>
    <recommendedName>
        <fullName evidence="6">Peptidyl-prolyl cis-trans isomerase</fullName>
        <ecNumber evidence="6">5.2.1.8</ecNumber>
    </recommendedName>
</protein>
<dbReference type="Pfam" id="PF00254">
    <property type="entry name" value="FKBP_C"/>
    <property type="match status" value="1"/>
</dbReference>
<dbReference type="GO" id="GO:0003755">
    <property type="term" value="F:peptidyl-prolyl cis-trans isomerase activity"/>
    <property type="evidence" value="ECO:0007669"/>
    <property type="project" value="UniProtKB-UniRule"/>
</dbReference>
<dbReference type="Proteomes" id="UP000282832">
    <property type="component" value="Unassembled WGS sequence"/>
</dbReference>
<evidence type="ECO:0000256" key="1">
    <source>
        <dbReference type="ARBA" id="ARBA00000971"/>
    </source>
</evidence>
<dbReference type="EMBL" id="SACY01000003">
    <property type="protein sequence ID" value="RVU24906.1"/>
    <property type="molecule type" value="Genomic_DNA"/>
</dbReference>
<feature type="domain" description="PPIase FKBP-type" evidence="7">
    <location>
        <begin position="66"/>
        <end position="153"/>
    </location>
</feature>
<proteinExistence type="inferred from homology"/>
<feature type="domain" description="PPIase FKBP-type" evidence="7">
    <location>
        <begin position="189"/>
        <end position="291"/>
    </location>
</feature>
<evidence type="ECO:0000313" key="8">
    <source>
        <dbReference type="EMBL" id="RVU24906.1"/>
    </source>
</evidence>
<dbReference type="OrthoDB" id="979394at2"/>
<dbReference type="AlphaFoldDB" id="A0A437PRN7"/>
<comment type="caution">
    <text evidence="8">The sequence shown here is derived from an EMBL/GenBank/DDBJ whole genome shotgun (WGS) entry which is preliminary data.</text>
</comment>
<evidence type="ECO:0000256" key="5">
    <source>
        <dbReference type="PROSITE-ProRule" id="PRU00277"/>
    </source>
</evidence>
<evidence type="ECO:0000256" key="2">
    <source>
        <dbReference type="ARBA" id="ARBA00006577"/>
    </source>
</evidence>
<evidence type="ECO:0000256" key="6">
    <source>
        <dbReference type="RuleBase" id="RU003915"/>
    </source>
</evidence>
<keyword evidence="3 5" id="KW-0697">Rotamase</keyword>
<sequence length="291" mass="32332">MKYAFLLSLTLLLTSCLKDEYQAQILDNDQEIQNYIKSKNLTVQKTTDGMYYQITPSGQTGKAQVGDLIEFYNKLTLLSGSLIDSSFTSKNQPRTLIAGGFSNSIYNLPLSYLNVGEKGIFLLPSNLAYGGNSTDQYPAYSCFRVDVQIVKILTQAQLLERMKSDNNMLDAKTTTSGLIYKKIKENPTGKKLDYGYTGKFNYVGKFGFNYNHYDAATSAVVYNPIFDKGTGLTLSVNSGSFIKGFEEALLLMNEGEKIQIIIPYNLAYGTTGNSTIPGYCPIYFELEVPIP</sequence>
<evidence type="ECO:0000256" key="4">
    <source>
        <dbReference type="ARBA" id="ARBA00023235"/>
    </source>
</evidence>
<dbReference type="Gene3D" id="3.10.50.40">
    <property type="match status" value="2"/>
</dbReference>
<keyword evidence="4 5" id="KW-0413">Isomerase</keyword>
<comment type="catalytic activity">
    <reaction evidence="1 5 6">
        <text>[protein]-peptidylproline (omega=180) = [protein]-peptidylproline (omega=0)</text>
        <dbReference type="Rhea" id="RHEA:16237"/>
        <dbReference type="Rhea" id="RHEA-COMP:10747"/>
        <dbReference type="Rhea" id="RHEA-COMP:10748"/>
        <dbReference type="ChEBI" id="CHEBI:83833"/>
        <dbReference type="ChEBI" id="CHEBI:83834"/>
        <dbReference type="EC" id="5.2.1.8"/>
    </reaction>
</comment>
<dbReference type="PROSITE" id="PS51257">
    <property type="entry name" value="PROKAR_LIPOPROTEIN"/>
    <property type="match status" value="1"/>
</dbReference>
<dbReference type="PROSITE" id="PS50059">
    <property type="entry name" value="FKBP_PPIASE"/>
    <property type="match status" value="2"/>
</dbReference>
<dbReference type="SUPFAM" id="SSF54534">
    <property type="entry name" value="FKBP-like"/>
    <property type="match status" value="2"/>
</dbReference>
<dbReference type="PANTHER" id="PTHR43811">
    <property type="entry name" value="FKBP-TYPE PEPTIDYL-PROLYL CIS-TRANS ISOMERASE FKPA"/>
    <property type="match status" value="1"/>
</dbReference>
<dbReference type="RefSeq" id="WP_127804063.1">
    <property type="nucleotide sequence ID" value="NZ_SACY01000003.1"/>
</dbReference>
<dbReference type="EC" id="5.2.1.8" evidence="6"/>
<evidence type="ECO:0000259" key="7">
    <source>
        <dbReference type="PROSITE" id="PS50059"/>
    </source>
</evidence>
<dbReference type="PANTHER" id="PTHR43811:SF19">
    <property type="entry name" value="39 KDA FK506-BINDING NUCLEAR PROTEIN"/>
    <property type="match status" value="1"/>
</dbReference>
<evidence type="ECO:0000256" key="3">
    <source>
        <dbReference type="ARBA" id="ARBA00023110"/>
    </source>
</evidence>
<evidence type="ECO:0000313" key="9">
    <source>
        <dbReference type="Proteomes" id="UP000282832"/>
    </source>
</evidence>
<dbReference type="InterPro" id="IPR001179">
    <property type="entry name" value="PPIase_FKBP_dom"/>
</dbReference>
<reference evidence="8 9" key="1">
    <citation type="submission" date="2019-01" db="EMBL/GenBank/DDBJ databases">
        <authorList>
            <person name="Chen W.-M."/>
        </authorList>
    </citation>
    <scope>NUCLEOTIDE SEQUENCE [LARGE SCALE GENOMIC DNA]</scope>
    <source>
        <strain evidence="8 9">FSY-15</strain>
    </source>
</reference>
<keyword evidence="9" id="KW-1185">Reference proteome</keyword>
<dbReference type="InterPro" id="IPR046357">
    <property type="entry name" value="PPIase_dom_sf"/>
</dbReference>